<organism evidence="5 6">
    <name type="scientific">Candidatus Colimorpha enterica</name>
    <dbReference type="NCBI Taxonomy" id="3083063"/>
    <lineage>
        <taxon>Bacteria</taxon>
        <taxon>Pseudomonadati</taxon>
        <taxon>Bacteroidota</taxon>
        <taxon>Bacteroidia</taxon>
        <taxon>Bacteroidales</taxon>
        <taxon>Candidatus Colimorpha</taxon>
    </lineage>
</organism>
<dbReference type="GO" id="GO:0043565">
    <property type="term" value="F:sequence-specific DNA binding"/>
    <property type="evidence" value="ECO:0007669"/>
    <property type="project" value="InterPro"/>
</dbReference>
<sequence length="277" mass="31711">MIEIVSLRHEWPEKAGFFIDRPVGYPKYTFLHFNNSVEILVDGAMVTTEPHACIIYNIGTPQYFISPMPLTHDWMHFGGEAAPLFAAYGLAVDTLYYPSSPAFITDIISEMENEYFSHHPQWEQLLSLKTEELFLKLSRACRKKFVISVNSSTEGRFYNLRNTIFSDLSHQWTIGEMASMVGLSESRFAGLYKNFYGISPINDLIRARVNAAVNALENTGKSISEIAESLGYNNLPHFIRQFHSIVGMSPASYRKDQHDKRRMQLTDLNRTVPKDIR</sequence>
<dbReference type="GO" id="GO:0003700">
    <property type="term" value="F:DNA-binding transcription factor activity"/>
    <property type="evidence" value="ECO:0007669"/>
    <property type="project" value="InterPro"/>
</dbReference>
<name>A0AAE3K495_9BACT</name>
<reference evidence="5 6" key="1">
    <citation type="submission" date="2022-03" db="EMBL/GenBank/DDBJ databases">
        <title>Metagenome-assembled genomes from swine fecal metagenomes.</title>
        <authorList>
            <person name="Holman D.B."/>
            <person name="Kommadath A."/>
        </authorList>
    </citation>
    <scope>NUCLEOTIDE SEQUENCE [LARGE SCALE GENOMIC DNA]</scope>
    <source>
        <strain evidence="5">SUG147</strain>
    </source>
</reference>
<keyword evidence="3" id="KW-0804">Transcription</keyword>
<keyword evidence="2" id="KW-0238">DNA-binding</keyword>
<evidence type="ECO:0000256" key="3">
    <source>
        <dbReference type="ARBA" id="ARBA00023163"/>
    </source>
</evidence>
<dbReference type="SUPFAM" id="SSF46689">
    <property type="entry name" value="Homeodomain-like"/>
    <property type="match status" value="2"/>
</dbReference>
<dbReference type="Gene3D" id="1.10.10.60">
    <property type="entry name" value="Homeodomain-like"/>
    <property type="match status" value="2"/>
</dbReference>
<dbReference type="PROSITE" id="PS01124">
    <property type="entry name" value="HTH_ARAC_FAMILY_2"/>
    <property type="match status" value="1"/>
</dbReference>
<comment type="caution">
    <text evidence="5">The sequence shown here is derived from an EMBL/GenBank/DDBJ whole genome shotgun (WGS) entry which is preliminary data.</text>
</comment>
<evidence type="ECO:0000313" key="5">
    <source>
        <dbReference type="EMBL" id="MCI5755553.1"/>
    </source>
</evidence>
<protein>
    <submittedName>
        <fullName evidence="5">AraC family transcriptional regulator</fullName>
    </submittedName>
</protein>
<proteinExistence type="predicted"/>
<dbReference type="InterPro" id="IPR037923">
    <property type="entry name" value="HTH-like"/>
</dbReference>
<dbReference type="PANTHER" id="PTHR43280:SF28">
    <property type="entry name" value="HTH-TYPE TRANSCRIPTIONAL ACTIVATOR RHAS"/>
    <property type="match status" value="1"/>
</dbReference>
<dbReference type="InterPro" id="IPR020449">
    <property type="entry name" value="Tscrpt_reg_AraC-type_HTH"/>
</dbReference>
<evidence type="ECO:0000256" key="2">
    <source>
        <dbReference type="ARBA" id="ARBA00023125"/>
    </source>
</evidence>
<evidence type="ECO:0000313" key="6">
    <source>
        <dbReference type="Proteomes" id="UP001139365"/>
    </source>
</evidence>
<dbReference type="Pfam" id="PF12833">
    <property type="entry name" value="HTH_18"/>
    <property type="match status" value="1"/>
</dbReference>
<dbReference type="AlphaFoldDB" id="A0AAE3K495"/>
<dbReference type="EMBL" id="JALEMU010000071">
    <property type="protein sequence ID" value="MCI5755553.1"/>
    <property type="molecule type" value="Genomic_DNA"/>
</dbReference>
<dbReference type="Proteomes" id="UP001139365">
    <property type="component" value="Unassembled WGS sequence"/>
</dbReference>
<gene>
    <name evidence="5" type="ORF">MR241_04590</name>
</gene>
<dbReference type="InterPro" id="IPR009057">
    <property type="entry name" value="Homeodomain-like_sf"/>
</dbReference>
<keyword evidence="1" id="KW-0805">Transcription regulation</keyword>
<dbReference type="SUPFAM" id="SSF51215">
    <property type="entry name" value="Regulatory protein AraC"/>
    <property type="match status" value="1"/>
</dbReference>
<evidence type="ECO:0000256" key="1">
    <source>
        <dbReference type="ARBA" id="ARBA00023015"/>
    </source>
</evidence>
<feature type="domain" description="HTH araC/xylS-type" evidence="4">
    <location>
        <begin position="158"/>
        <end position="256"/>
    </location>
</feature>
<dbReference type="InterPro" id="IPR018060">
    <property type="entry name" value="HTH_AraC"/>
</dbReference>
<dbReference type="PANTHER" id="PTHR43280">
    <property type="entry name" value="ARAC-FAMILY TRANSCRIPTIONAL REGULATOR"/>
    <property type="match status" value="1"/>
</dbReference>
<evidence type="ECO:0000259" key="4">
    <source>
        <dbReference type="PROSITE" id="PS01124"/>
    </source>
</evidence>
<dbReference type="PRINTS" id="PR00032">
    <property type="entry name" value="HTHARAC"/>
</dbReference>
<dbReference type="SMART" id="SM00342">
    <property type="entry name" value="HTH_ARAC"/>
    <property type="match status" value="1"/>
</dbReference>
<accession>A0AAE3K495</accession>